<reference evidence="2 3" key="1">
    <citation type="submission" date="2014-07" db="EMBL/GenBank/DDBJ databases">
        <title>Draft Genome Sequence of Gephyronic Acid Producer, Cystobacter violaceus Strain Cb vi76.</title>
        <authorList>
            <person name="Stevens D.C."/>
            <person name="Young J."/>
            <person name="Carmichael R."/>
            <person name="Tan J."/>
            <person name="Taylor R.E."/>
        </authorList>
    </citation>
    <scope>NUCLEOTIDE SEQUENCE [LARGE SCALE GENOMIC DNA]</scope>
    <source>
        <strain evidence="2 3">Cb vi76</strain>
    </source>
</reference>
<feature type="region of interest" description="Disordered" evidence="1">
    <location>
        <begin position="79"/>
        <end position="346"/>
    </location>
</feature>
<evidence type="ECO:0000256" key="1">
    <source>
        <dbReference type="SAM" id="MobiDB-lite"/>
    </source>
</evidence>
<feature type="compositionally biased region" description="Pro residues" evidence="1">
    <location>
        <begin position="320"/>
        <end position="338"/>
    </location>
</feature>
<dbReference type="PRINTS" id="PR01217">
    <property type="entry name" value="PRICHEXTENSN"/>
</dbReference>
<accession>A0A084T294</accession>
<organism evidence="2 3">
    <name type="scientific">Archangium violaceum Cb vi76</name>
    <dbReference type="NCBI Taxonomy" id="1406225"/>
    <lineage>
        <taxon>Bacteria</taxon>
        <taxon>Pseudomonadati</taxon>
        <taxon>Myxococcota</taxon>
        <taxon>Myxococcia</taxon>
        <taxon>Myxococcales</taxon>
        <taxon>Cystobacterineae</taxon>
        <taxon>Archangiaceae</taxon>
        <taxon>Archangium</taxon>
    </lineage>
</organism>
<name>A0A084T294_9BACT</name>
<comment type="caution">
    <text evidence="2">The sequence shown here is derived from an EMBL/GenBank/DDBJ whole genome shotgun (WGS) entry which is preliminary data.</text>
</comment>
<evidence type="ECO:0000313" key="2">
    <source>
        <dbReference type="EMBL" id="KFA94829.1"/>
    </source>
</evidence>
<dbReference type="EMBL" id="JPMI01000003">
    <property type="protein sequence ID" value="KFA94829.1"/>
    <property type="molecule type" value="Genomic_DNA"/>
</dbReference>
<proteinExistence type="predicted"/>
<protein>
    <submittedName>
        <fullName evidence="2">Uncharacterized protein</fullName>
    </submittedName>
</protein>
<evidence type="ECO:0000313" key="3">
    <source>
        <dbReference type="Proteomes" id="UP000028547"/>
    </source>
</evidence>
<dbReference type="Proteomes" id="UP000028547">
    <property type="component" value="Unassembled WGS sequence"/>
</dbReference>
<feature type="compositionally biased region" description="Low complexity" evidence="1">
    <location>
        <begin position="287"/>
        <end position="308"/>
    </location>
</feature>
<feature type="compositionally biased region" description="Basic and acidic residues" evidence="1">
    <location>
        <begin position="138"/>
        <end position="151"/>
    </location>
</feature>
<sequence>MDPRLLRRLLRHRDEPALVPLELSRRILAGIEAMGGRLPLLGYLARRHRIHEGHGQGQVPVVHAVWLTPEAEVRTVVTREAPAGEAPPRPERPSPTSLPRVRPGSPRPPAPPPPAVMPPVWQHLPAPSLARPSNPSPERTERARPPPEHEPAPSLSVPRPEVRSVSTTRPEVRAPSAQRPRVRPLSTQRPSPAPPGSGPVPAGAGPGASHPLVQLVQERSVSFVSTAHAAPPGSQPPGPGARSLTALEARPAGARSEPVLQVPRVSPSPPGSGGSSWKGTGTPLVHSAVTSGGPPGTSGHTSPGASAAEPMPASQAATPRAPPVIPVTPPPGPPPGEPSAPRGLDVDELVDKVQRKLMRQLADDRIRRGQPR</sequence>
<feature type="compositionally biased region" description="Pro residues" evidence="1">
    <location>
        <begin position="105"/>
        <end position="117"/>
    </location>
</feature>
<gene>
    <name evidence="2" type="ORF">Q664_00205</name>
</gene>
<feature type="compositionally biased region" description="Low complexity" evidence="1">
    <location>
        <begin position="199"/>
        <end position="209"/>
    </location>
</feature>
<dbReference type="AlphaFoldDB" id="A0A084T294"/>